<dbReference type="Pfam" id="PF07561">
    <property type="entry name" value="DUF1540"/>
    <property type="match status" value="1"/>
</dbReference>
<dbReference type="EMBL" id="FQUY01000018">
    <property type="protein sequence ID" value="SHF31463.1"/>
    <property type="molecule type" value="Genomic_DNA"/>
</dbReference>
<name>A0A1M5AMK2_9FIRM</name>
<protein>
    <recommendedName>
        <fullName evidence="1">DUF1540 domain-containing protein</fullName>
    </recommendedName>
</protein>
<evidence type="ECO:0000259" key="1">
    <source>
        <dbReference type="Pfam" id="PF07561"/>
    </source>
</evidence>
<reference evidence="3" key="1">
    <citation type="submission" date="2016-11" db="EMBL/GenBank/DDBJ databases">
        <authorList>
            <person name="Varghese N."/>
            <person name="Submissions S."/>
        </authorList>
    </citation>
    <scope>NUCLEOTIDE SEQUENCE [LARGE SCALE GENOMIC DNA]</scope>
    <source>
        <strain evidence="3">DSM 12395</strain>
    </source>
</reference>
<evidence type="ECO:0000313" key="3">
    <source>
        <dbReference type="Proteomes" id="UP000184148"/>
    </source>
</evidence>
<keyword evidence="3" id="KW-1185">Reference proteome</keyword>
<organism evidence="2 3">
    <name type="scientific">Desulforamulus putei DSM 12395</name>
    <dbReference type="NCBI Taxonomy" id="1121429"/>
    <lineage>
        <taxon>Bacteria</taxon>
        <taxon>Bacillati</taxon>
        <taxon>Bacillota</taxon>
        <taxon>Clostridia</taxon>
        <taxon>Eubacteriales</taxon>
        <taxon>Peptococcaceae</taxon>
        <taxon>Desulforamulus</taxon>
    </lineage>
</organism>
<dbReference type="OrthoDB" id="1681234at2"/>
<proteinExistence type="predicted"/>
<gene>
    <name evidence="2" type="ORF">SAMN02745133_02329</name>
</gene>
<dbReference type="RefSeq" id="WP_073239561.1">
    <property type="nucleotide sequence ID" value="NZ_FQUY01000018.1"/>
</dbReference>
<dbReference type="InterPro" id="IPR011437">
    <property type="entry name" value="DUF1540"/>
</dbReference>
<accession>A0A1M5AMK2</accession>
<sequence>MPEVACTVNNCKYWTQNNLCTAKQIIVQNDSQGGGISPNASLQNLTATPANSIDDTCCQTFKPVNG</sequence>
<dbReference type="STRING" id="1121429.SAMN02745133_02329"/>
<dbReference type="Proteomes" id="UP000184148">
    <property type="component" value="Unassembled WGS sequence"/>
</dbReference>
<feature type="domain" description="DUF1540" evidence="1">
    <location>
        <begin position="4"/>
        <end position="61"/>
    </location>
</feature>
<dbReference type="AlphaFoldDB" id="A0A1M5AMK2"/>
<evidence type="ECO:0000313" key="2">
    <source>
        <dbReference type="EMBL" id="SHF31463.1"/>
    </source>
</evidence>